<dbReference type="GO" id="GO:0003700">
    <property type="term" value="F:DNA-binding transcription factor activity"/>
    <property type="evidence" value="ECO:0007669"/>
    <property type="project" value="InterPro"/>
</dbReference>
<evidence type="ECO:0000256" key="6">
    <source>
        <dbReference type="ARBA" id="ARBA00023242"/>
    </source>
</evidence>
<keyword evidence="5" id="KW-0804">Transcription</keyword>
<keyword evidence="4" id="KW-0238">DNA-binding</keyword>
<evidence type="ECO:0000256" key="1">
    <source>
        <dbReference type="ARBA" id="ARBA00004123"/>
    </source>
</evidence>
<reference evidence="11" key="1">
    <citation type="submission" date="2021-02" db="EMBL/GenBank/DDBJ databases">
        <title>Psilocybe cubensis genome.</title>
        <authorList>
            <person name="Mckernan K.J."/>
            <person name="Crawford S."/>
            <person name="Trippe A."/>
            <person name="Kane L.T."/>
            <person name="Mclaughlin S."/>
        </authorList>
    </citation>
    <scope>NUCLEOTIDE SEQUENCE [LARGE SCALE GENOMIC DNA]</scope>
    <source>
        <strain evidence="11">MGC-MH-2018</strain>
    </source>
</reference>
<evidence type="ECO:0000256" key="5">
    <source>
        <dbReference type="ARBA" id="ARBA00023163"/>
    </source>
</evidence>
<dbReference type="PROSITE" id="PS00434">
    <property type="entry name" value="HSF_DOMAIN"/>
    <property type="match status" value="1"/>
</dbReference>
<proteinExistence type="inferred from homology"/>
<feature type="compositionally biased region" description="Low complexity" evidence="9">
    <location>
        <begin position="328"/>
        <end position="342"/>
    </location>
</feature>
<gene>
    <name evidence="11" type="ORF">JR316_004089</name>
</gene>
<dbReference type="InterPro" id="IPR036390">
    <property type="entry name" value="WH_DNA-bd_sf"/>
</dbReference>
<dbReference type="GO" id="GO:0005634">
    <property type="term" value="C:nucleus"/>
    <property type="evidence" value="ECO:0007669"/>
    <property type="project" value="UniProtKB-SubCell"/>
</dbReference>
<comment type="subunit">
    <text evidence="7">Homotrimer. Homotrimerization increases the affinity of HSF1 to DNA. Interacts with transcriptional coregulator SSA1 on chromatin.</text>
</comment>
<dbReference type="InterPro" id="IPR036388">
    <property type="entry name" value="WH-like_DNA-bd_sf"/>
</dbReference>
<evidence type="ECO:0000256" key="3">
    <source>
        <dbReference type="ARBA" id="ARBA00023015"/>
    </source>
</evidence>
<feature type="region of interest" description="Disordered" evidence="9">
    <location>
        <begin position="328"/>
        <end position="373"/>
    </location>
</feature>
<evidence type="ECO:0000256" key="7">
    <source>
        <dbReference type="ARBA" id="ARBA00062171"/>
    </source>
</evidence>
<dbReference type="PANTHER" id="PTHR10015">
    <property type="entry name" value="HEAT SHOCK TRANSCRIPTION FACTOR"/>
    <property type="match status" value="1"/>
</dbReference>
<evidence type="ECO:0000259" key="10">
    <source>
        <dbReference type="PROSITE" id="PS00434"/>
    </source>
</evidence>
<dbReference type="AlphaFoldDB" id="A0A8H7Y1J7"/>
<accession>A0A8H7Y1J7</accession>
<feature type="region of interest" description="Disordered" evidence="9">
    <location>
        <begin position="239"/>
        <end position="264"/>
    </location>
</feature>
<dbReference type="GO" id="GO:0043565">
    <property type="term" value="F:sequence-specific DNA binding"/>
    <property type="evidence" value="ECO:0007669"/>
    <property type="project" value="InterPro"/>
</dbReference>
<dbReference type="InterPro" id="IPR000232">
    <property type="entry name" value="HSF_DNA-bd"/>
</dbReference>
<protein>
    <recommendedName>
        <fullName evidence="10">HSF-type DNA-binding domain-containing protein</fullName>
    </recommendedName>
</protein>
<feature type="region of interest" description="Disordered" evidence="9">
    <location>
        <begin position="690"/>
        <end position="716"/>
    </location>
</feature>
<evidence type="ECO:0000256" key="9">
    <source>
        <dbReference type="SAM" id="MobiDB-lite"/>
    </source>
</evidence>
<evidence type="ECO:0000313" key="11">
    <source>
        <dbReference type="EMBL" id="KAG5172000.1"/>
    </source>
</evidence>
<comment type="caution">
    <text evidence="11">The sequence shown here is derived from an EMBL/GenBank/DDBJ whole genome shotgun (WGS) entry which is preliminary data.</text>
</comment>
<keyword evidence="3" id="KW-0805">Transcription regulation</keyword>
<dbReference type="SUPFAM" id="SSF46785">
    <property type="entry name" value="Winged helix' DNA-binding domain"/>
    <property type="match status" value="1"/>
</dbReference>
<evidence type="ECO:0000256" key="4">
    <source>
        <dbReference type="ARBA" id="ARBA00023125"/>
    </source>
</evidence>
<dbReference type="FunFam" id="1.10.10.10:FF:000027">
    <property type="entry name" value="Heat shock transcription factor 1"/>
    <property type="match status" value="1"/>
</dbReference>
<evidence type="ECO:0000256" key="8">
    <source>
        <dbReference type="RuleBase" id="RU004020"/>
    </source>
</evidence>
<keyword evidence="6" id="KW-0539">Nucleus</keyword>
<feature type="region of interest" description="Disordered" evidence="9">
    <location>
        <begin position="398"/>
        <end position="419"/>
    </location>
</feature>
<organism evidence="11">
    <name type="scientific">Psilocybe cubensis</name>
    <name type="common">Psychedelic mushroom</name>
    <name type="synonym">Stropharia cubensis</name>
    <dbReference type="NCBI Taxonomy" id="181762"/>
    <lineage>
        <taxon>Eukaryota</taxon>
        <taxon>Fungi</taxon>
        <taxon>Dikarya</taxon>
        <taxon>Basidiomycota</taxon>
        <taxon>Agaricomycotina</taxon>
        <taxon>Agaricomycetes</taxon>
        <taxon>Agaricomycetidae</taxon>
        <taxon>Agaricales</taxon>
        <taxon>Agaricineae</taxon>
        <taxon>Strophariaceae</taxon>
        <taxon>Psilocybe</taxon>
    </lineage>
</organism>
<feature type="compositionally biased region" description="Polar residues" evidence="9">
    <location>
        <begin position="357"/>
        <end position="370"/>
    </location>
</feature>
<dbReference type="PRINTS" id="PR00056">
    <property type="entry name" value="HSFDOMAIN"/>
</dbReference>
<evidence type="ECO:0000256" key="2">
    <source>
        <dbReference type="ARBA" id="ARBA00006403"/>
    </source>
</evidence>
<dbReference type="Gene3D" id="1.10.10.10">
    <property type="entry name" value="Winged helix-like DNA-binding domain superfamily/Winged helix DNA-binding domain"/>
    <property type="match status" value="1"/>
</dbReference>
<comment type="similarity">
    <text evidence="2 8">Belongs to the HSF family.</text>
</comment>
<dbReference type="SMART" id="SM00415">
    <property type="entry name" value="HSF"/>
    <property type="match status" value="1"/>
</dbReference>
<dbReference type="EMBL" id="JAFIQS010000003">
    <property type="protein sequence ID" value="KAG5172000.1"/>
    <property type="molecule type" value="Genomic_DNA"/>
</dbReference>
<comment type="subcellular location">
    <subcellularLocation>
        <location evidence="1">Nucleus</location>
    </subcellularLocation>
</comment>
<name>A0A8H7Y1J7_PSICU</name>
<feature type="domain" description="HSF-type DNA-binding" evidence="10">
    <location>
        <begin position="58"/>
        <end position="82"/>
    </location>
</feature>
<feature type="compositionally biased region" description="Low complexity" evidence="9">
    <location>
        <begin position="690"/>
        <end position="704"/>
    </location>
</feature>
<sequence>MPAPSTHISKAARQVVPAFLQKLYEMVNDPNNAELIRWSDAGDSFFVLDHERFAHEVLGRWFKHRNFSSFVRQLNMYGFHKIPHLQQGVLKSDTETEFWNFAHANFHRGQPDLLCLIQRKKQPQQGEDGAIDLRDASANAGLLGAPVQSAAGTASTNPPQANATLSSGQVLDVNSIVNGIAAIKRHQTTISAELNELKRSNQMLWQDAIAARERHQKQQDVINRILKFLAGVFGNHGASGGSGGGVATASPSPGTRGEGDGQNLGMARRRMRLMIEDAKRDGPKKSMVEELTSMDEFDSSYPTIETPISIASPAPSVAMSDRITVTDASAAPSVDSSSSSASETTLPSQQPEHENQISRSVTPVRHNNPSFEFDPRLHGVLNQFTPAQLQQLLASLASQPPLSDPTPSSSNTSTSTINQSNNMAGLVTPYLQPSLFDFSINPSSTTNNQPTFANVSQPTGSVDGLIPFDQFAPGPSTTSQNTNNSVSNPHQIHEERMERQWQVAEDIDKDVNDLNTSINSLIQTFGLDPSLLENPEMVTPGQDMDDNMQGTGANGSTAPSDFDFDSFFNHLSSGSGTNGMDMTPDNPMTGGVDYNDMASTAFLDEVQTPSSDMTASPIQPLRQVSPGINLDIPANDVNVSSTGLHPSTNTSSKQFNLNLNANTAAVGRKRKSEIDFDALDDAMDGQQAAAAATTTTTSKVAAVTGGPAKSKRRKDK</sequence>
<dbReference type="Pfam" id="PF00447">
    <property type="entry name" value="HSF_DNA-bind"/>
    <property type="match status" value="1"/>
</dbReference>
<dbReference type="PANTHER" id="PTHR10015:SF427">
    <property type="entry name" value="HEAT SHOCK FACTOR PROTEIN"/>
    <property type="match status" value="1"/>
</dbReference>